<evidence type="ECO:0000256" key="4">
    <source>
        <dbReference type="ARBA" id="ARBA00022989"/>
    </source>
</evidence>
<keyword evidence="2" id="KW-1003">Cell membrane</keyword>
<feature type="transmembrane region" description="Helical" evidence="6">
    <location>
        <begin position="271"/>
        <end position="289"/>
    </location>
</feature>
<protein>
    <submittedName>
        <fullName evidence="7">MFS transporter</fullName>
    </submittedName>
</protein>
<keyword evidence="4 6" id="KW-1133">Transmembrane helix</keyword>
<dbReference type="AlphaFoldDB" id="A0A6M2BWD7"/>
<feature type="transmembrane region" description="Helical" evidence="6">
    <location>
        <begin position="324"/>
        <end position="347"/>
    </location>
</feature>
<dbReference type="PANTHER" id="PTHR23513:SF11">
    <property type="entry name" value="STAPHYLOFERRIN A TRANSPORTER"/>
    <property type="match status" value="1"/>
</dbReference>
<feature type="transmembrane region" description="Helical" evidence="6">
    <location>
        <begin position="87"/>
        <end position="104"/>
    </location>
</feature>
<keyword evidence="5 6" id="KW-0472">Membrane</keyword>
<feature type="transmembrane region" description="Helical" evidence="6">
    <location>
        <begin position="110"/>
        <end position="135"/>
    </location>
</feature>
<feature type="transmembrane region" description="Helical" evidence="6">
    <location>
        <begin position="21"/>
        <end position="44"/>
    </location>
</feature>
<keyword evidence="8" id="KW-1185">Reference proteome</keyword>
<evidence type="ECO:0000256" key="3">
    <source>
        <dbReference type="ARBA" id="ARBA00022692"/>
    </source>
</evidence>
<dbReference type="InterPro" id="IPR036259">
    <property type="entry name" value="MFS_trans_sf"/>
</dbReference>
<feature type="transmembrane region" description="Helical" evidence="6">
    <location>
        <begin position="179"/>
        <end position="198"/>
    </location>
</feature>
<dbReference type="Pfam" id="PF07690">
    <property type="entry name" value="MFS_1"/>
    <property type="match status" value="1"/>
</dbReference>
<organism evidence="7 8">
    <name type="scientific">Solimonas terrae</name>
    <dbReference type="NCBI Taxonomy" id="1396819"/>
    <lineage>
        <taxon>Bacteria</taxon>
        <taxon>Pseudomonadati</taxon>
        <taxon>Pseudomonadota</taxon>
        <taxon>Gammaproteobacteria</taxon>
        <taxon>Nevskiales</taxon>
        <taxon>Nevskiaceae</taxon>
        <taxon>Solimonas</taxon>
    </lineage>
</organism>
<dbReference type="CDD" id="cd06173">
    <property type="entry name" value="MFS_MefA_like"/>
    <property type="match status" value="1"/>
</dbReference>
<dbReference type="GO" id="GO:0005886">
    <property type="term" value="C:plasma membrane"/>
    <property type="evidence" value="ECO:0007669"/>
    <property type="project" value="UniProtKB-SubCell"/>
</dbReference>
<feature type="transmembrane region" description="Helical" evidence="6">
    <location>
        <begin position="56"/>
        <end position="75"/>
    </location>
</feature>
<evidence type="ECO:0000256" key="6">
    <source>
        <dbReference type="SAM" id="Phobius"/>
    </source>
</evidence>
<evidence type="ECO:0000256" key="2">
    <source>
        <dbReference type="ARBA" id="ARBA00022475"/>
    </source>
</evidence>
<evidence type="ECO:0000256" key="1">
    <source>
        <dbReference type="ARBA" id="ARBA00004651"/>
    </source>
</evidence>
<feature type="transmembrane region" description="Helical" evidence="6">
    <location>
        <begin position="387"/>
        <end position="407"/>
    </location>
</feature>
<evidence type="ECO:0000313" key="7">
    <source>
        <dbReference type="EMBL" id="NGY06453.1"/>
    </source>
</evidence>
<dbReference type="Gene3D" id="1.20.1250.20">
    <property type="entry name" value="MFS general substrate transporter like domains"/>
    <property type="match status" value="1"/>
</dbReference>
<dbReference type="EMBL" id="JAAMOW010000009">
    <property type="protein sequence ID" value="NGY06453.1"/>
    <property type="molecule type" value="Genomic_DNA"/>
</dbReference>
<feature type="transmembrane region" description="Helical" evidence="6">
    <location>
        <begin position="359"/>
        <end position="381"/>
    </location>
</feature>
<feature type="transmembrane region" description="Helical" evidence="6">
    <location>
        <begin position="301"/>
        <end position="318"/>
    </location>
</feature>
<sequence length="419" mass="44325">MTAATTPHVSFAALRHRGYRAYFVLSALVMMADSIEHVISYWVIFQKFHSPALGGFAVVSHWLPYLLFSVGSGALADRVDPRRMIQLGMCLFMGVSIVWGLLFLSGGLQLWHAAVLLIVHGCAGVLWGPPSQLLLHDIVGREHLQSAVRLNATARQLGLLMGPAVGGAFLLLFGPNFGILVNAALYLPFIIWLATAPYGPKFRAAGTVVAQRAVRSIGDILSAIGEIARHRVILAMTMLAGAASLCIGNAYQAQMPGFATDLGHGHVDFSYSALLAADAAGALIAGFVLESRGLLPARPGTACLLAMIWCLALGSFAVSTHYPLALLLLFVAGFVELSFNSMAQTLVQLHAPAEMRGRAIGVYNMFAMGMRTFSGVSVGLLGARIGIHASLATSAVLLFVLVGALMWTSRAGGGSRAPC</sequence>
<feature type="transmembrane region" description="Helical" evidence="6">
    <location>
        <begin position="232"/>
        <end position="251"/>
    </location>
</feature>
<feature type="transmembrane region" description="Helical" evidence="6">
    <location>
        <begin position="156"/>
        <end position="173"/>
    </location>
</feature>
<dbReference type="GO" id="GO:0022857">
    <property type="term" value="F:transmembrane transporter activity"/>
    <property type="evidence" value="ECO:0007669"/>
    <property type="project" value="InterPro"/>
</dbReference>
<accession>A0A6M2BWD7</accession>
<dbReference type="SUPFAM" id="SSF103473">
    <property type="entry name" value="MFS general substrate transporter"/>
    <property type="match status" value="1"/>
</dbReference>
<gene>
    <name evidence="7" type="ORF">G7Y85_16895</name>
</gene>
<dbReference type="PANTHER" id="PTHR23513">
    <property type="entry name" value="INTEGRAL MEMBRANE EFFLUX PROTEIN-RELATED"/>
    <property type="match status" value="1"/>
</dbReference>
<reference evidence="7 8" key="1">
    <citation type="journal article" date="2014" name="Int. J. Syst. Evol. Microbiol.">
        <title>Solimonas terrae sp. nov., isolated from soil.</title>
        <authorList>
            <person name="Kim S.J."/>
            <person name="Moon J.Y."/>
            <person name="Weon H.Y."/>
            <person name="Ahn J.H."/>
            <person name="Chen W.M."/>
            <person name="Kwon S.W."/>
        </authorList>
    </citation>
    <scope>NUCLEOTIDE SEQUENCE [LARGE SCALE GENOMIC DNA]</scope>
    <source>
        <strain evidence="7 8">KIS83-12</strain>
    </source>
</reference>
<dbReference type="RefSeq" id="WP_166260042.1">
    <property type="nucleotide sequence ID" value="NZ_JAAMOW010000009.1"/>
</dbReference>
<evidence type="ECO:0000313" key="8">
    <source>
        <dbReference type="Proteomes" id="UP000472676"/>
    </source>
</evidence>
<keyword evidence="3 6" id="KW-0812">Transmembrane</keyword>
<comment type="caution">
    <text evidence="7">The sequence shown here is derived from an EMBL/GenBank/DDBJ whole genome shotgun (WGS) entry which is preliminary data.</text>
</comment>
<dbReference type="InterPro" id="IPR011701">
    <property type="entry name" value="MFS"/>
</dbReference>
<proteinExistence type="predicted"/>
<comment type="subcellular location">
    <subcellularLocation>
        <location evidence="1">Cell membrane</location>
        <topology evidence="1">Multi-pass membrane protein</topology>
    </subcellularLocation>
</comment>
<name>A0A6M2BWD7_9GAMM</name>
<dbReference type="Proteomes" id="UP000472676">
    <property type="component" value="Unassembled WGS sequence"/>
</dbReference>
<evidence type="ECO:0000256" key="5">
    <source>
        <dbReference type="ARBA" id="ARBA00023136"/>
    </source>
</evidence>